<dbReference type="InterPro" id="IPR009057">
    <property type="entry name" value="Homeodomain-like_sf"/>
</dbReference>
<dbReference type="InterPro" id="IPR050624">
    <property type="entry name" value="HTH-type_Tx_Regulator"/>
</dbReference>
<dbReference type="Gene3D" id="1.10.357.10">
    <property type="entry name" value="Tetracycline Repressor, domain 2"/>
    <property type="match status" value="1"/>
</dbReference>
<dbReference type="Proteomes" id="UP000184231">
    <property type="component" value="Unassembled WGS sequence"/>
</dbReference>
<dbReference type="Pfam" id="PF00440">
    <property type="entry name" value="TetR_N"/>
    <property type="match status" value="1"/>
</dbReference>
<evidence type="ECO:0000259" key="3">
    <source>
        <dbReference type="PROSITE" id="PS50977"/>
    </source>
</evidence>
<dbReference type="SUPFAM" id="SSF48498">
    <property type="entry name" value="Tetracyclin repressor-like, C-terminal domain"/>
    <property type="match status" value="1"/>
</dbReference>
<dbReference type="PROSITE" id="PS50977">
    <property type="entry name" value="HTH_TETR_2"/>
    <property type="match status" value="1"/>
</dbReference>
<evidence type="ECO:0000256" key="2">
    <source>
        <dbReference type="PROSITE-ProRule" id="PRU00335"/>
    </source>
</evidence>
<reference evidence="4 5" key="1">
    <citation type="submission" date="2016-11" db="EMBL/GenBank/DDBJ databases">
        <authorList>
            <person name="Jaros S."/>
            <person name="Januszkiewicz K."/>
            <person name="Wedrychowicz H."/>
        </authorList>
    </citation>
    <scope>NUCLEOTIDE SEQUENCE [LARGE SCALE GENOMIC DNA]</scope>
    <source>
        <strain evidence="4 5">CGMCC 1.8863</strain>
    </source>
</reference>
<protein>
    <submittedName>
        <fullName evidence="4">Transcriptional regulator, TetR family</fullName>
    </submittedName>
</protein>
<gene>
    <name evidence="4" type="ORF">SAMN04487911_101240</name>
</gene>
<evidence type="ECO:0000256" key="1">
    <source>
        <dbReference type="ARBA" id="ARBA00023125"/>
    </source>
</evidence>
<proteinExistence type="predicted"/>
<feature type="domain" description="HTH tetR-type" evidence="3">
    <location>
        <begin position="16"/>
        <end position="76"/>
    </location>
</feature>
<dbReference type="Gene3D" id="1.10.10.60">
    <property type="entry name" value="Homeodomain-like"/>
    <property type="match status" value="1"/>
</dbReference>
<dbReference type="InterPro" id="IPR001647">
    <property type="entry name" value="HTH_TetR"/>
</dbReference>
<dbReference type="GO" id="GO:0003677">
    <property type="term" value="F:DNA binding"/>
    <property type="evidence" value="ECO:0007669"/>
    <property type="project" value="UniProtKB-UniRule"/>
</dbReference>
<keyword evidence="1 2" id="KW-0238">DNA-binding</keyword>
<feature type="DNA-binding region" description="H-T-H motif" evidence="2">
    <location>
        <begin position="39"/>
        <end position="58"/>
    </location>
</feature>
<dbReference type="SUPFAM" id="SSF46689">
    <property type="entry name" value="Homeodomain-like"/>
    <property type="match status" value="1"/>
</dbReference>
<evidence type="ECO:0000313" key="4">
    <source>
        <dbReference type="EMBL" id="SHI36507.1"/>
    </source>
</evidence>
<sequence>METLFVFIVSIVSLQSVMKEKILDKATEMFLSFGFKSVTMDDLAQELGISKKTIYAHFNNKTKLIEACTMQVYGAITLGIDTICALNKDPISELYEIKKFVMIHLKNEQSSPQYQLQKYYPKIYDTIRQKQFEHVQNCIVENMERGIAQGIYRKNLDLKFASRIYFSGITSIKDQSLFPNDLFPMPDLMDNYLEYHVRGIINKEGRKILNKLIDTNID</sequence>
<name>A0A1M6AJ92_9FLAO</name>
<dbReference type="PRINTS" id="PR00455">
    <property type="entry name" value="HTHTETR"/>
</dbReference>
<dbReference type="PANTHER" id="PTHR43479">
    <property type="entry name" value="ACREF/ENVCD OPERON REPRESSOR-RELATED"/>
    <property type="match status" value="1"/>
</dbReference>
<dbReference type="STRING" id="558155.SAMN04487911_101240"/>
<dbReference type="PANTHER" id="PTHR43479:SF11">
    <property type="entry name" value="ACREF_ENVCD OPERON REPRESSOR-RELATED"/>
    <property type="match status" value="1"/>
</dbReference>
<dbReference type="AlphaFoldDB" id="A0A1M6AJ92"/>
<dbReference type="InterPro" id="IPR036271">
    <property type="entry name" value="Tet_transcr_reg_TetR-rel_C_sf"/>
</dbReference>
<organism evidence="4 5">
    <name type="scientific">Arenibacter nanhaiticus</name>
    <dbReference type="NCBI Taxonomy" id="558155"/>
    <lineage>
        <taxon>Bacteria</taxon>
        <taxon>Pseudomonadati</taxon>
        <taxon>Bacteroidota</taxon>
        <taxon>Flavobacteriia</taxon>
        <taxon>Flavobacteriales</taxon>
        <taxon>Flavobacteriaceae</taxon>
        <taxon>Arenibacter</taxon>
    </lineage>
</organism>
<keyword evidence="5" id="KW-1185">Reference proteome</keyword>
<dbReference type="EMBL" id="FQYX01000001">
    <property type="protein sequence ID" value="SHI36507.1"/>
    <property type="molecule type" value="Genomic_DNA"/>
</dbReference>
<evidence type="ECO:0000313" key="5">
    <source>
        <dbReference type="Proteomes" id="UP000184231"/>
    </source>
</evidence>
<accession>A0A1M6AJ92</accession>